<organism evidence="3 4">
    <name type="scientific">Clonostachys chloroleuca</name>
    <dbReference type="NCBI Taxonomy" id="1926264"/>
    <lineage>
        <taxon>Eukaryota</taxon>
        <taxon>Fungi</taxon>
        <taxon>Dikarya</taxon>
        <taxon>Ascomycota</taxon>
        <taxon>Pezizomycotina</taxon>
        <taxon>Sordariomycetes</taxon>
        <taxon>Hypocreomycetidae</taxon>
        <taxon>Hypocreales</taxon>
        <taxon>Bionectriaceae</taxon>
        <taxon>Clonostachys</taxon>
    </lineage>
</organism>
<evidence type="ECO:0000256" key="1">
    <source>
        <dbReference type="ARBA" id="ARBA00022723"/>
    </source>
</evidence>
<dbReference type="EMBL" id="CABFNP030000767">
    <property type="protein sequence ID" value="CAI6085694.1"/>
    <property type="molecule type" value="Genomic_DNA"/>
</dbReference>
<dbReference type="PANTHER" id="PTHR46594:SF4">
    <property type="entry name" value="P-TYPE CATION-TRANSPORTING ATPASE"/>
    <property type="match status" value="1"/>
</dbReference>
<keyword evidence="2" id="KW-0812">Transmembrane</keyword>
<dbReference type="PANTHER" id="PTHR46594">
    <property type="entry name" value="P-TYPE CATION-TRANSPORTING ATPASE"/>
    <property type="match status" value="1"/>
</dbReference>
<keyword evidence="4" id="KW-1185">Reference proteome</keyword>
<keyword evidence="2" id="KW-1133">Transmembrane helix</keyword>
<name>A0AA35LY56_9HYPO</name>
<dbReference type="GO" id="GO:0046872">
    <property type="term" value="F:metal ion binding"/>
    <property type="evidence" value="ECO:0007669"/>
    <property type="project" value="UniProtKB-KW"/>
</dbReference>
<comment type="caution">
    <text evidence="3">The sequence shown here is derived from an EMBL/GenBank/DDBJ whole genome shotgun (WGS) entry which is preliminary data.</text>
</comment>
<evidence type="ECO:0000256" key="2">
    <source>
        <dbReference type="SAM" id="Phobius"/>
    </source>
</evidence>
<feature type="transmembrane region" description="Helical" evidence="2">
    <location>
        <begin position="234"/>
        <end position="263"/>
    </location>
</feature>
<dbReference type="AlphaFoldDB" id="A0AA35LY56"/>
<reference evidence="3" key="1">
    <citation type="submission" date="2023-01" db="EMBL/GenBank/DDBJ databases">
        <authorList>
            <person name="Piombo E."/>
        </authorList>
    </citation>
    <scope>NUCLEOTIDE SEQUENCE</scope>
</reference>
<keyword evidence="2" id="KW-0472">Membrane</keyword>
<protein>
    <submittedName>
        <fullName evidence="3">Uncharacterized protein</fullName>
    </submittedName>
</protein>
<feature type="transmembrane region" description="Helical" evidence="2">
    <location>
        <begin position="35"/>
        <end position="55"/>
    </location>
</feature>
<gene>
    <name evidence="3" type="ORF">CCHLO57077_00017537</name>
</gene>
<dbReference type="Proteomes" id="UP001160390">
    <property type="component" value="Unassembled WGS sequence"/>
</dbReference>
<feature type="transmembrane region" description="Helical" evidence="2">
    <location>
        <begin position="106"/>
        <end position="123"/>
    </location>
</feature>
<dbReference type="Gene3D" id="1.20.1110.10">
    <property type="entry name" value="Calcium-transporting ATPase, transmembrane domain"/>
    <property type="match status" value="1"/>
</dbReference>
<proteinExistence type="predicted"/>
<evidence type="ECO:0000313" key="4">
    <source>
        <dbReference type="Proteomes" id="UP001160390"/>
    </source>
</evidence>
<feature type="transmembrane region" description="Helical" evidence="2">
    <location>
        <begin position="75"/>
        <end position="94"/>
    </location>
</feature>
<sequence>MSDKTPALAPPYADLSWRHAAAGLGAKLSRKPWRLFTKAIVAVVLGSVVQAIAVPEFYRPALYTLFYSRGIDMDMLVAASITAAYFHSVVALGFQMAGRPLGTSKFFDTRTLLITLILVMRLIATSNRYKAISASLSGPPNLLALYLSTRRKETRRLTPVFSSTRIYACVEEVDDQVVAGSMATAPFSSSLNTKLKIQALADKVPISIAVLPIWIAVGFIVMEYSNSKAILEAITYFVATLIVACPCALGLALPMVLVVAGGIAARNGAIIKSAETTQRPLKAADIIFDKTGTIPQNDLLFTKKNSFMGRRRGLHPI</sequence>
<evidence type="ECO:0000313" key="3">
    <source>
        <dbReference type="EMBL" id="CAI6085694.1"/>
    </source>
</evidence>
<keyword evidence="1" id="KW-0479">Metal-binding</keyword>
<feature type="transmembrane region" description="Helical" evidence="2">
    <location>
        <begin position="204"/>
        <end position="222"/>
    </location>
</feature>
<accession>A0AA35LY56</accession>